<proteinExistence type="predicted"/>
<sequence>MTVASILSHTESDIPPIVEQLIEFLEKHALEMEGVFRKSANIGSIKRLQDRINKGEKVDFENDAEYKDNEYVACLHASVLLKTFFRSLGEPLTTNALYPKLAQLSDVPKNEKTAAVKEFVKLLPRPNYLLLKTIVRFLTRVAEHSKVNLMNANNLSVVFGPNLTWPTDQQVPISQLNNLNNFCYRLIVDYDIIFDI</sequence>
<name>A0A8S1EUG5_9PELO</name>
<dbReference type="EMBL" id="CADEPM010000004">
    <property type="protein sequence ID" value="CAB3404986.1"/>
    <property type="molecule type" value="Genomic_DNA"/>
</dbReference>
<organism evidence="2 3">
    <name type="scientific">Caenorhabditis bovis</name>
    <dbReference type="NCBI Taxonomy" id="2654633"/>
    <lineage>
        <taxon>Eukaryota</taxon>
        <taxon>Metazoa</taxon>
        <taxon>Ecdysozoa</taxon>
        <taxon>Nematoda</taxon>
        <taxon>Chromadorea</taxon>
        <taxon>Rhabditida</taxon>
        <taxon>Rhabditina</taxon>
        <taxon>Rhabditomorpha</taxon>
        <taxon>Rhabditoidea</taxon>
        <taxon>Rhabditidae</taxon>
        <taxon>Peloderinae</taxon>
        <taxon>Caenorhabditis</taxon>
    </lineage>
</organism>
<keyword evidence="3" id="KW-1185">Reference proteome</keyword>
<dbReference type="PANTHER" id="PTHR45808">
    <property type="entry name" value="RHO GTPASE-ACTIVATING PROTEIN 68F"/>
    <property type="match status" value="1"/>
</dbReference>
<evidence type="ECO:0000313" key="2">
    <source>
        <dbReference type="EMBL" id="CAB3404986.1"/>
    </source>
</evidence>
<dbReference type="GO" id="GO:2001136">
    <property type="term" value="P:negative regulation of endocytic recycling"/>
    <property type="evidence" value="ECO:0007669"/>
    <property type="project" value="TreeGrafter"/>
</dbReference>
<feature type="domain" description="Rho-GAP" evidence="1">
    <location>
        <begin position="1"/>
        <end position="194"/>
    </location>
</feature>
<comment type="caution">
    <text evidence="2">The sequence shown here is derived from an EMBL/GenBank/DDBJ whole genome shotgun (WGS) entry which is preliminary data.</text>
</comment>
<reference evidence="2 3" key="1">
    <citation type="submission" date="2020-04" db="EMBL/GenBank/DDBJ databases">
        <authorList>
            <person name="Laetsch R D."/>
            <person name="Stevens L."/>
            <person name="Kumar S."/>
            <person name="Blaxter L. M."/>
        </authorList>
    </citation>
    <scope>NUCLEOTIDE SEQUENCE [LARGE SCALE GENOMIC DNA]</scope>
</reference>
<dbReference type="Gene3D" id="1.10.555.10">
    <property type="entry name" value="Rho GTPase activation protein"/>
    <property type="match status" value="1"/>
</dbReference>
<protein>
    <recommendedName>
        <fullName evidence="1">Rho-GAP domain-containing protein</fullName>
    </recommendedName>
</protein>
<dbReference type="InterPro" id="IPR008936">
    <property type="entry name" value="Rho_GTPase_activation_prot"/>
</dbReference>
<gene>
    <name evidence="2" type="ORF">CBOVIS_LOCUS7239</name>
</gene>
<dbReference type="OrthoDB" id="19923at2759"/>
<dbReference type="Proteomes" id="UP000494206">
    <property type="component" value="Unassembled WGS sequence"/>
</dbReference>
<dbReference type="AlphaFoldDB" id="A0A8S1EUG5"/>
<dbReference type="FunFam" id="1.10.555.10:FF:000108">
    <property type="entry name" value="Rho GTPase Activating protein"/>
    <property type="match status" value="1"/>
</dbReference>
<dbReference type="SUPFAM" id="SSF48350">
    <property type="entry name" value="GTPase activation domain, GAP"/>
    <property type="match status" value="1"/>
</dbReference>
<accession>A0A8S1EUG5</accession>
<dbReference type="PROSITE" id="PS50238">
    <property type="entry name" value="RHOGAP"/>
    <property type="match status" value="1"/>
</dbReference>
<dbReference type="SMART" id="SM00324">
    <property type="entry name" value="RhoGAP"/>
    <property type="match status" value="1"/>
</dbReference>
<dbReference type="PANTHER" id="PTHR45808:SF2">
    <property type="entry name" value="RHO GTPASE-ACTIVATING PROTEIN 68F"/>
    <property type="match status" value="1"/>
</dbReference>
<dbReference type="GO" id="GO:0005737">
    <property type="term" value="C:cytoplasm"/>
    <property type="evidence" value="ECO:0007669"/>
    <property type="project" value="TreeGrafter"/>
</dbReference>
<dbReference type="GO" id="GO:0005096">
    <property type="term" value="F:GTPase activator activity"/>
    <property type="evidence" value="ECO:0007669"/>
    <property type="project" value="TreeGrafter"/>
</dbReference>
<dbReference type="GO" id="GO:0007264">
    <property type="term" value="P:small GTPase-mediated signal transduction"/>
    <property type="evidence" value="ECO:0007669"/>
    <property type="project" value="TreeGrafter"/>
</dbReference>
<dbReference type="InterPro" id="IPR000198">
    <property type="entry name" value="RhoGAP_dom"/>
</dbReference>
<evidence type="ECO:0000259" key="1">
    <source>
        <dbReference type="PROSITE" id="PS50238"/>
    </source>
</evidence>
<dbReference type="Pfam" id="PF00620">
    <property type="entry name" value="RhoGAP"/>
    <property type="match status" value="1"/>
</dbReference>
<evidence type="ECO:0000313" key="3">
    <source>
        <dbReference type="Proteomes" id="UP000494206"/>
    </source>
</evidence>